<dbReference type="EMBL" id="CP126210">
    <property type="protein sequence ID" value="WIA11439.1"/>
    <property type="molecule type" value="Genomic_DNA"/>
</dbReference>
<dbReference type="SMART" id="SM00220">
    <property type="entry name" value="S_TKc"/>
    <property type="match status" value="1"/>
</dbReference>
<dbReference type="InterPro" id="IPR000719">
    <property type="entry name" value="Prot_kinase_dom"/>
</dbReference>
<evidence type="ECO:0000256" key="1">
    <source>
        <dbReference type="SAM" id="MobiDB-lite"/>
    </source>
</evidence>
<dbReference type="InterPro" id="IPR011009">
    <property type="entry name" value="Kinase-like_dom_sf"/>
</dbReference>
<dbReference type="Proteomes" id="UP001244341">
    <property type="component" value="Chromosome 3b"/>
</dbReference>
<dbReference type="PANTHER" id="PTHR24348">
    <property type="entry name" value="SERINE/THREONINE-PROTEIN KINASE UNC-51-RELATED"/>
    <property type="match status" value="1"/>
</dbReference>
<dbReference type="PROSITE" id="PS50011">
    <property type="entry name" value="PROTEIN_KINASE_DOM"/>
    <property type="match status" value="1"/>
</dbReference>
<dbReference type="PROSITE" id="PS00108">
    <property type="entry name" value="PROTEIN_KINASE_ST"/>
    <property type="match status" value="1"/>
</dbReference>
<proteinExistence type="predicted"/>
<feature type="domain" description="Protein kinase" evidence="2">
    <location>
        <begin position="1"/>
        <end position="259"/>
    </location>
</feature>
<evidence type="ECO:0000313" key="3">
    <source>
        <dbReference type="EMBL" id="WIA11439.1"/>
    </source>
</evidence>
<dbReference type="PANTHER" id="PTHR24348:SF68">
    <property type="entry name" value="SERINE_THREONINE-PROTEIN KINASE ATG1C"/>
    <property type="match status" value="1"/>
</dbReference>
<organism evidence="3 4">
    <name type="scientific">Tetradesmus obliquus</name>
    <name type="common">Green alga</name>
    <name type="synonym">Acutodesmus obliquus</name>
    <dbReference type="NCBI Taxonomy" id="3088"/>
    <lineage>
        <taxon>Eukaryota</taxon>
        <taxon>Viridiplantae</taxon>
        <taxon>Chlorophyta</taxon>
        <taxon>core chlorophytes</taxon>
        <taxon>Chlorophyceae</taxon>
        <taxon>CS clade</taxon>
        <taxon>Sphaeropleales</taxon>
        <taxon>Scenedesmaceae</taxon>
        <taxon>Tetradesmus</taxon>
    </lineage>
</organism>
<gene>
    <name evidence="3" type="ORF">OEZ85_011556</name>
</gene>
<protein>
    <recommendedName>
        <fullName evidence="2">Protein kinase domain-containing protein</fullName>
    </recommendedName>
</protein>
<feature type="region of interest" description="Disordered" evidence="1">
    <location>
        <begin position="143"/>
        <end position="163"/>
    </location>
</feature>
<name>A0ABY8TQR5_TETOB</name>
<dbReference type="SUPFAM" id="SSF56112">
    <property type="entry name" value="Protein kinase-like (PK-like)"/>
    <property type="match status" value="1"/>
</dbReference>
<reference evidence="3 4" key="1">
    <citation type="submission" date="2023-05" db="EMBL/GenBank/DDBJ databases">
        <title>A 100% complete, gapless, phased diploid assembly of the Scenedesmus obliquus UTEX 3031 genome.</title>
        <authorList>
            <person name="Biondi T.C."/>
            <person name="Hanschen E.R."/>
            <person name="Kwon T."/>
            <person name="Eng W."/>
            <person name="Kruse C.P.S."/>
            <person name="Koehler S.I."/>
            <person name="Kunde Y."/>
            <person name="Gleasner C.D."/>
            <person name="You Mak K.T."/>
            <person name="Polle J."/>
            <person name="Hovde B.T."/>
            <person name="Starkenburg S.R."/>
        </authorList>
    </citation>
    <scope>NUCLEOTIDE SEQUENCE [LARGE SCALE GENOMIC DNA]</scope>
    <source>
        <strain evidence="3 4">DOE0152z</strain>
    </source>
</reference>
<keyword evidence="4" id="KW-1185">Reference proteome</keyword>
<feature type="compositionally biased region" description="Low complexity" evidence="1">
    <location>
        <begin position="144"/>
        <end position="162"/>
    </location>
</feature>
<sequence length="274" mass="30612">MAQREASHLSQAAQHVSLVRPYSVRLTPDNLQLVLQHCSGGTLESYCKQHRVSEDLACFFFHQLVAVLEHLHSSKIAYRDMKLQNVLLRSKPSRSSPPRLVLCDLGTAKAWTGQQMRCETFVGTPGFMAPQVLASMFNGLNTPRTDASSDSSQHSRTSQSSSNTYDARKADIWALGALLHYMLHRQLPYGYDSFAPLLPPQEALLTLLQLENQHTWKDAAGAHGLQPISAEAQDLLDQLLHQDEQQRISIRRIKLHPWFNRPLPAHGCASSSSA</sequence>
<dbReference type="Pfam" id="PF00069">
    <property type="entry name" value="Pkinase"/>
    <property type="match status" value="1"/>
</dbReference>
<dbReference type="Gene3D" id="1.10.510.10">
    <property type="entry name" value="Transferase(Phosphotransferase) domain 1"/>
    <property type="match status" value="1"/>
</dbReference>
<dbReference type="InterPro" id="IPR045269">
    <property type="entry name" value="Atg1-like"/>
</dbReference>
<dbReference type="InterPro" id="IPR008271">
    <property type="entry name" value="Ser/Thr_kinase_AS"/>
</dbReference>
<evidence type="ECO:0000313" key="4">
    <source>
        <dbReference type="Proteomes" id="UP001244341"/>
    </source>
</evidence>
<evidence type="ECO:0000259" key="2">
    <source>
        <dbReference type="PROSITE" id="PS50011"/>
    </source>
</evidence>
<accession>A0ABY8TQR5</accession>